<dbReference type="AlphaFoldDB" id="A0A2I0BFZ6"/>
<name>A0A2I0BFZ6_9ASPA</name>
<protein>
    <submittedName>
        <fullName evidence="2">Uncharacterized protein</fullName>
    </submittedName>
</protein>
<feature type="compositionally biased region" description="Basic and acidic residues" evidence="1">
    <location>
        <begin position="1"/>
        <end position="22"/>
    </location>
</feature>
<accession>A0A2I0BFZ6</accession>
<proteinExistence type="predicted"/>
<evidence type="ECO:0000313" key="2">
    <source>
        <dbReference type="EMBL" id="PKA66709.1"/>
    </source>
</evidence>
<dbReference type="Proteomes" id="UP000236161">
    <property type="component" value="Unassembled WGS sequence"/>
</dbReference>
<dbReference type="EMBL" id="KZ451885">
    <property type="protein sequence ID" value="PKA66709.1"/>
    <property type="molecule type" value="Genomic_DNA"/>
</dbReference>
<evidence type="ECO:0000256" key="1">
    <source>
        <dbReference type="SAM" id="MobiDB-lite"/>
    </source>
</evidence>
<sequence>MLSSIHPEDETASQREKERETGDVQLYRKRKEPTAEMRMGMFNPVAVRERGEKERIGMFCLRLAFFSSCGGTGGGEGMDNEGLRKGERVEGLHFATCVYPVQSQEPAA</sequence>
<evidence type="ECO:0000313" key="3">
    <source>
        <dbReference type="Proteomes" id="UP000236161"/>
    </source>
</evidence>
<keyword evidence="3" id="KW-1185">Reference proteome</keyword>
<gene>
    <name evidence="2" type="ORF">AXF42_Ash003364</name>
</gene>
<reference evidence="2 3" key="1">
    <citation type="journal article" date="2017" name="Nature">
        <title>The Apostasia genome and the evolution of orchids.</title>
        <authorList>
            <person name="Zhang G.Q."/>
            <person name="Liu K.W."/>
            <person name="Li Z."/>
            <person name="Lohaus R."/>
            <person name="Hsiao Y.Y."/>
            <person name="Niu S.C."/>
            <person name="Wang J.Y."/>
            <person name="Lin Y.C."/>
            <person name="Xu Q."/>
            <person name="Chen L.J."/>
            <person name="Yoshida K."/>
            <person name="Fujiwara S."/>
            <person name="Wang Z.W."/>
            <person name="Zhang Y.Q."/>
            <person name="Mitsuda N."/>
            <person name="Wang M."/>
            <person name="Liu G.H."/>
            <person name="Pecoraro L."/>
            <person name="Huang H.X."/>
            <person name="Xiao X.J."/>
            <person name="Lin M."/>
            <person name="Wu X.Y."/>
            <person name="Wu W.L."/>
            <person name="Chen Y.Y."/>
            <person name="Chang S.B."/>
            <person name="Sakamoto S."/>
            <person name="Ohme-Takagi M."/>
            <person name="Yagi M."/>
            <person name="Zeng S.J."/>
            <person name="Shen C.Y."/>
            <person name="Yeh C.M."/>
            <person name="Luo Y.B."/>
            <person name="Tsai W.C."/>
            <person name="Van de Peer Y."/>
            <person name="Liu Z.J."/>
        </authorList>
    </citation>
    <scope>NUCLEOTIDE SEQUENCE [LARGE SCALE GENOMIC DNA]</scope>
    <source>
        <strain evidence="3">cv. Shenzhen</strain>
        <tissue evidence="2">Stem</tissue>
    </source>
</reference>
<organism evidence="2 3">
    <name type="scientific">Apostasia shenzhenica</name>
    <dbReference type="NCBI Taxonomy" id="1088818"/>
    <lineage>
        <taxon>Eukaryota</taxon>
        <taxon>Viridiplantae</taxon>
        <taxon>Streptophyta</taxon>
        <taxon>Embryophyta</taxon>
        <taxon>Tracheophyta</taxon>
        <taxon>Spermatophyta</taxon>
        <taxon>Magnoliopsida</taxon>
        <taxon>Liliopsida</taxon>
        <taxon>Asparagales</taxon>
        <taxon>Orchidaceae</taxon>
        <taxon>Apostasioideae</taxon>
        <taxon>Apostasia</taxon>
    </lineage>
</organism>
<feature type="region of interest" description="Disordered" evidence="1">
    <location>
        <begin position="1"/>
        <end position="32"/>
    </location>
</feature>